<organism evidence="3 4">
    <name type="scientific">Seiridium unicorne</name>
    <dbReference type="NCBI Taxonomy" id="138068"/>
    <lineage>
        <taxon>Eukaryota</taxon>
        <taxon>Fungi</taxon>
        <taxon>Dikarya</taxon>
        <taxon>Ascomycota</taxon>
        <taxon>Pezizomycotina</taxon>
        <taxon>Sordariomycetes</taxon>
        <taxon>Xylariomycetidae</taxon>
        <taxon>Amphisphaeriales</taxon>
        <taxon>Sporocadaceae</taxon>
        <taxon>Seiridium</taxon>
    </lineage>
</organism>
<keyword evidence="4" id="KW-1185">Reference proteome</keyword>
<reference evidence="3 4" key="1">
    <citation type="journal article" date="2024" name="J. Plant Pathol.">
        <title>Sequence and assembly of the genome of Seiridium unicorne, isolate CBS 538.82, causal agent of cypress canker disease.</title>
        <authorList>
            <person name="Scali E."/>
            <person name="Rocca G.D."/>
            <person name="Danti R."/>
            <person name="Garbelotto M."/>
            <person name="Barberini S."/>
            <person name="Baroncelli R."/>
            <person name="Emiliani G."/>
        </authorList>
    </citation>
    <scope>NUCLEOTIDE SEQUENCE [LARGE SCALE GENOMIC DNA]</scope>
    <source>
        <strain evidence="3 4">BM-138-508</strain>
    </source>
</reference>
<dbReference type="InterPro" id="IPR040841">
    <property type="entry name" value="Luciferase_dom"/>
</dbReference>
<dbReference type="InterPro" id="IPR048273">
    <property type="entry name" value="Luciferase"/>
</dbReference>
<name>A0ABR2VFT0_9PEZI</name>
<evidence type="ECO:0000313" key="3">
    <source>
        <dbReference type="EMBL" id="KAK9425763.1"/>
    </source>
</evidence>
<feature type="transmembrane region" description="Helical" evidence="1">
    <location>
        <begin position="25"/>
        <end position="44"/>
    </location>
</feature>
<keyword evidence="1" id="KW-0472">Membrane</keyword>
<keyword evidence="1" id="KW-0812">Transmembrane</keyword>
<dbReference type="Proteomes" id="UP001408356">
    <property type="component" value="Unassembled WGS sequence"/>
</dbReference>
<gene>
    <name evidence="3" type="ORF">SUNI508_03124</name>
</gene>
<dbReference type="EMBL" id="JARVKF010000013">
    <property type="protein sequence ID" value="KAK9425763.1"/>
    <property type="molecule type" value="Genomic_DNA"/>
</dbReference>
<keyword evidence="1" id="KW-1133">Transmembrane helix</keyword>
<sequence length="276" mass="30013">MATTSIQSILTKFKVDRLPQDRQSYIYLAVAAVGGINLLAYWISTYRGWRALGRGGLPPSPLGWLAQACLRPGSRSDVRAPAPWTLEQTEAAWGAVGRKSFFTDGKAPPPRAGARPEVPTYVAPQRQMTEQSDPAMLERMESYLAALALGNPAMFQLKPSGLEGPFRNAVWLADHLDIPAYLKGTRGECIHPHDEGSTHLVLGLSDATRAIELGWAERHKLSGAYSEVLPWGYVLIYAPRDGPEFEVWKQFVLAAARCNAEATVNASGSDVVAPSA</sequence>
<dbReference type="PANTHER" id="PTHR38695">
    <property type="entry name" value="AMINO ACID PERMEASE_ SLC12A DOMAIN-CONTAINING PROTEIN"/>
    <property type="match status" value="1"/>
</dbReference>
<evidence type="ECO:0000259" key="2">
    <source>
        <dbReference type="Pfam" id="PF17648"/>
    </source>
</evidence>
<proteinExistence type="predicted"/>
<comment type="caution">
    <text evidence="3">The sequence shown here is derived from an EMBL/GenBank/DDBJ whole genome shotgun (WGS) entry which is preliminary data.</text>
</comment>
<dbReference type="PANTHER" id="PTHR38695:SF1">
    <property type="entry name" value="AMINO ACID PERMEASE_ SLC12A DOMAIN-CONTAINING PROTEIN"/>
    <property type="match status" value="1"/>
</dbReference>
<accession>A0ABR2VFT0</accession>
<dbReference type="Pfam" id="PF17648">
    <property type="entry name" value="Luciferase"/>
    <property type="match status" value="1"/>
</dbReference>
<evidence type="ECO:0000256" key="1">
    <source>
        <dbReference type="SAM" id="Phobius"/>
    </source>
</evidence>
<protein>
    <recommendedName>
        <fullName evidence="2">Luciferase domain-containing protein</fullName>
    </recommendedName>
</protein>
<evidence type="ECO:0000313" key="4">
    <source>
        <dbReference type="Proteomes" id="UP001408356"/>
    </source>
</evidence>
<feature type="domain" description="Luciferase" evidence="2">
    <location>
        <begin position="186"/>
        <end position="255"/>
    </location>
</feature>